<dbReference type="PRINTS" id="PR01021">
    <property type="entry name" value="OMPADOMAIN"/>
</dbReference>
<dbReference type="PANTHER" id="PTHR30329">
    <property type="entry name" value="STATOR ELEMENT OF FLAGELLAR MOTOR COMPLEX"/>
    <property type="match status" value="1"/>
</dbReference>
<organism evidence="7 8">
    <name type="scientific">Hymenobacter artigasi</name>
    <dbReference type="NCBI Taxonomy" id="2719616"/>
    <lineage>
        <taxon>Bacteria</taxon>
        <taxon>Pseudomonadati</taxon>
        <taxon>Bacteroidota</taxon>
        <taxon>Cytophagia</taxon>
        <taxon>Cytophagales</taxon>
        <taxon>Hymenobacteraceae</taxon>
        <taxon>Hymenobacter</taxon>
    </lineage>
</organism>
<evidence type="ECO:0000256" key="2">
    <source>
        <dbReference type="ARBA" id="ARBA00023136"/>
    </source>
</evidence>
<dbReference type="InterPro" id="IPR044023">
    <property type="entry name" value="Ig_7"/>
</dbReference>
<dbReference type="Pfam" id="PF00691">
    <property type="entry name" value="OmpA"/>
    <property type="match status" value="1"/>
</dbReference>
<dbReference type="SUPFAM" id="SSF103088">
    <property type="entry name" value="OmpA-like"/>
    <property type="match status" value="1"/>
</dbReference>
<dbReference type="Pfam" id="PF19081">
    <property type="entry name" value="Ig_7"/>
    <property type="match status" value="1"/>
</dbReference>
<gene>
    <name evidence="7" type="ORF">HBN54_001733</name>
</gene>
<keyword evidence="8" id="KW-1185">Reference proteome</keyword>
<dbReference type="PROSITE" id="PS51123">
    <property type="entry name" value="OMPA_2"/>
    <property type="match status" value="1"/>
</dbReference>
<evidence type="ECO:0000256" key="5">
    <source>
        <dbReference type="SAM" id="SignalP"/>
    </source>
</evidence>
<evidence type="ECO:0000313" key="8">
    <source>
        <dbReference type="Proteomes" id="UP000717634"/>
    </source>
</evidence>
<evidence type="ECO:0000256" key="4">
    <source>
        <dbReference type="PROSITE-ProRule" id="PRU00473"/>
    </source>
</evidence>
<sequence>MKRWFTLLFLLLAFAAPCLAQDLSGIWQGAAINLPRRVVSPIDMQIYKQSAAPLSGCFYQEFEYGKYCVIYQLTGTLSAKTLVIAFDSILQERRPYNPNFSWDAAPITFSYDERQEMLVGKNSPGRYTRSMDYTFTFFRIKLKSSLVVPAAATTTLRVSGRDVRWFSDPALKRPVAQGNTFSTRLQKTTTFYLTQGFYPSRKSTATAVTIRVRPALKSVAKQRLPTSAPAIVVPVLLPTVLFFVGTATLLPTATPALEQLTADLKARPAMRIRIAGHTDRVGETDKNQVLSAQRAAAVMAFLVKSGIAPARLAAIGYGDSHQRYPTPDARNRRVEIEVLP</sequence>
<dbReference type="CDD" id="cd07185">
    <property type="entry name" value="OmpA_C-like"/>
    <property type="match status" value="1"/>
</dbReference>
<keyword evidence="5" id="KW-0732">Signal</keyword>
<comment type="caution">
    <text evidence="7">The sequence shown here is derived from an EMBL/GenBank/DDBJ whole genome shotgun (WGS) entry which is preliminary data.</text>
</comment>
<dbReference type="InterPro" id="IPR036737">
    <property type="entry name" value="OmpA-like_sf"/>
</dbReference>
<accession>A0ABX1HK43</accession>
<keyword evidence="3" id="KW-0998">Cell outer membrane</keyword>
<feature type="domain" description="OmpA-like" evidence="6">
    <location>
        <begin position="229"/>
        <end position="340"/>
    </location>
</feature>
<keyword evidence="2 4" id="KW-0472">Membrane</keyword>
<dbReference type="RefSeq" id="WP_168672785.1">
    <property type="nucleotide sequence ID" value="NZ_JAAVTK010000004.1"/>
</dbReference>
<feature type="chain" id="PRO_5047190095" evidence="5">
    <location>
        <begin position="21"/>
        <end position="340"/>
    </location>
</feature>
<dbReference type="EMBL" id="JAAVTK010000004">
    <property type="protein sequence ID" value="NKI89138.1"/>
    <property type="molecule type" value="Genomic_DNA"/>
</dbReference>
<dbReference type="InterPro" id="IPR006664">
    <property type="entry name" value="OMP_bac"/>
</dbReference>
<comment type="subcellular location">
    <subcellularLocation>
        <location evidence="1">Cell outer membrane</location>
    </subcellularLocation>
</comment>
<reference evidence="7 8" key="1">
    <citation type="submission" date="2020-03" db="EMBL/GenBank/DDBJ databases">
        <title>Genomic Encyclopedia of Type Strains, Phase IV (KMG-V): Genome sequencing to study the core and pangenomes of soil and plant-associated prokaryotes.</title>
        <authorList>
            <person name="Whitman W."/>
        </authorList>
    </citation>
    <scope>NUCLEOTIDE SEQUENCE [LARGE SCALE GENOMIC DNA]</scope>
    <source>
        <strain evidence="7 8">1B</strain>
    </source>
</reference>
<dbReference type="Proteomes" id="UP000717634">
    <property type="component" value="Unassembled WGS sequence"/>
</dbReference>
<protein>
    <submittedName>
        <fullName evidence="7">Outer membrane protein OmpA-like peptidoglycan-associated protein</fullName>
    </submittedName>
</protein>
<evidence type="ECO:0000313" key="7">
    <source>
        <dbReference type="EMBL" id="NKI89138.1"/>
    </source>
</evidence>
<feature type="signal peptide" evidence="5">
    <location>
        <begin position="1"/>
        <end position="20"/>
    </location>
</feature>
<dbReference type="PANTHER" id="PTHR30329:SF21">
    <property type="entry name" value="LIPOPROTEIN YIAD-RELATED"/>
    <property type="match status" value="1"/>
</dbReference>
<dbReference type="InterPro" id="IPR006665">
    <property type="entry name" value="OmpA-like"/>
</dbReference>
<evidence type="ECO:0000256" key="3">
    <source>
        <dbReference type="ARBA" id="ARBA00023237"/>
    </source>
</evidence>
<name>A0ABX1HK43_9BACT</name>
<dbReference type="Gene3D" id="3.30.1330.60">
    <property type="entry name" value="OmpA-like domain"/>
    <property type="match status" value="1"/>
</dbReference>
<dbReference type="InterPro" id="IPR050330">
    <property type="entry name" value="Bact_OuterMem_StrucFunc"/>
</dbReference>
<proteinExistence type="predicted"/>
<evidence type="ECO:0000259" key="6">
    <source>
        <dbReference type="PROSITE" id="PS51123"/>
    </source>
</evidence>
<evidence type="ECO:0000256" key="1">
    <source>
        <dbReference type="ARBA" id="ARBA00004442"/>
    </source>
</evidence>